<sequence length="1109" mass="117599">MRQLKRRVTVCLIAMMAAGSVSPLAFADSTEGSRSYGPALTLTGPEADLASKIHSGTNLKIDVPEGGNLAGTLVARGKYNVMLIDGTKGTIGKDDGKADDTITIIVHSKYLDSAFIKNHYDLDKDYSGTLTVNDPIVAKAEKGGTIQIEGKNMNFNLLYAHKNQWYEPADEEEYHSSVIVHLTGDLVAGDANNEIGDRRNDWISQSGIAGGSYRVGDIQTRSGEGIISVDANSMTINSVSGFEETEITLKAKDFIKANNVSNRHESKLTMRAKTIEMNGLGTNSDLAETVVGDENTESLTVHDSVVLSGGRSKMALTGKSIHLEGGLEFDETSTSSIKSKTADTFSIKGNDVSMKGNIILAGDEGTIEADTLTLEGKKVQAKGRSNVSISANTINGTMDSLNLDLLDTRNPKEEYKNTVTIAAKNGGTLAIKDPIMVKEGGNTLDIHGLENLSAGALIMDAASYAEAADSSVTPGAENISLESIANTKGNARNGKPVDQSISISHSGTAKVEAGKTLTLEGGVKNINGTAVLSAPEAHLYRVQSVGSDVYAALEEGAETTVNADSLSLDTSASAIFLGNKVTINAKELKFNPEGHYYEAASADPDQGIPYDVSADADGPYKDEGTVWASYGGVMDINISKGGTFEGAAAVDNEKMNIDKDLAMYAKYPDYKERFGALLANKAGKVNVSLDEGSQWNVTKDSTASSLSMKQATLNLSGKDAPVTLTTDDFKSENGTLAVKVTDDAHSLLNTKTASGTVYVSANGEKGVTPASELAKTKIMSFDQGSSVTLKGVTTMTDESMYGIVTPVSQDESAGYVGGKYEVDKNVVSDEALRTIGAVRRAGRFIMAGMDAPLYPDSNDKNVWAHWSRGNYGPGDRSGSHNDLAAGVDLYHTDHSRAGISVMHTNSSLDRTENLGEVSMKKKFTRVFLYGRHDFAGGLYAAGDVFAGGIRIKDTSLVDMSTRTAGVHAEVGVDVPAGRGTITPLVRAAYAGIRGFTTKDGEGFPFTMKESHYSSFSAGLKASLPLSPVSLLTAYAGWGIRTGYDIDGTMSDAWNAMDISESGKEHVKTLGIGCRCDVTPFARLSLSAAREFSSGLHDDWNFQVSAAYKF</sequence>
<dbReference type="Gene3D" id="2.40.128.130">
    <property type="entry name" value="Autotransporter beta-domain"/>
    <property type="match status" value="1"/>
</dbReference>
<reference evidence="4" key="1">
    <citation type="submission" date="2019-05" db="EMBL/GenBank/DDBJ databases">
        <title>Complete genome sequencing of Dialister sp. strain 5BBH33.</title>
        <authorList>
            <person name="Sakamoto M."/>
            <person name="Murakami T."/>
            <person name="Mori H."/>
        </authorList>
    </citation>
    <scope>NUCLEOTIDE SEQUENCE [LARGE SCALE GENOMIC DNA]</scope>
    <source>
        <strain evidence="4">5BBH33</strain>
    </source>
</reference>
<dbReference type="Proteomes" id="UP000320585">
    <property type="component" value="Chromosome"/>
</dbReference>
<dbReference type="InterPro" id="IPR011050">
    <property type="entry name" value="Pectin_lyase_fold/virulence"/>
</dbReference>
<gene>
    <name evidence="3" type="ORF">Dia5BBH33_21620</name>
</gene>
<proteinExistence type="predicted"/>
<dbReference type="GeneID" id="92717352"/>
<accession>A0A8D4UWB6</accession>
<evidence type="ECO:0000313" key="4">
    <source>
        <dbReference type="Proteomes" id="UP000320585"/>
    </source>
</evidence>
<dbReference type="SUPFAM" id="SSF103515">
    <property type="entry name" value="Autotransporter"/>
    <property type="match status" value="1"/>
</dbReference>
<evidence type="ECO:0000256" key="1">
    <source>
        <dbReference type="SAM" id="SignalP"/>
    </source>
</evidence>
<keyword evidence="1" id="KW-0732">Signal</keyword>
<dbReference type="InterPro" id="IPR036709">
    <property type="entry name" value="Autotransporte_beta_dom_sf"/>
</dbReference>
<feature type="chain" id="PRO_5034414612" description="Autotransporter domain-containing protein" evidence="1">
    <location>
        <begin position="28"/>
        <end position="1109"/>
    </location>
</feature>
<evidence type="ECO:0000313" key="3">
    <source>
        <dbReference type="EMBL" id="BBK26227.1"/>
    </source>
</evidence>
<dbReference type="EMBL" id="AP019697">
    <property type="protein sequence ID" value="BBK26227.1"/>
    <property type="molecule type" value="Genomic_DNA"/>
</dbReference>
<dbReference type="InterPro" id="IPR012332">
    <property type="entry name" value="Autotransporter_pectin_lyase_C"/>
</dbReference>
<dbReference type="SUPFAM" id="SSF51126">
    <property type="entry name" value="Pectin lyase-like"/>
    <property type="match status" value="1"/>
</dbReference>
<evidence type="ECO:0000259" key="2">
    <source>
        <dbReference type="SMART" id="SM00869"/>
    </source>
</evidence>
<name>A0A8D4UWB6_9FIRM</name>
<keyword evidence="4" id="KW-1185">Reference proteome</keyword>
<dbReference type="AlphaFoldDB" id="A0A8D4UWB6"/>
<dbReference type="KEGG" id="dho:Dia5BBH33_21620"/>
<dbReference type="OrthoDB" id="2989236at2"/>
<dbReference type="Gene3D" id="2.160.20.20">
    <property type="match status" value="1"/>
</dbReference>
<dbReference type="InterPro" id="IPR005546">
    <property type="entry name" value="Autotransporte_beta"/>
</dbReference>
<dbReference type="RefSeq" id="WP_144269365.1">
    <property type="nucleotide sequence ID" value="NZ_AP019697.1"/>
</dbReference>
<feature type="domain" description="Autotransporter" evidence="2">
    <location>
        <begin position="859"/>
        <end position="1098"/>
    </location>
</feature>
<feature type="signal peptide" evidence="1">
    <location>
        <begin position="1"/>
        <end position="27"/>
    </location>
</feature>
<organism evidence="3 4">
    <name type="scientific">Dialister hominis</name>
    <dbReference type="NCBI Taxonomy" id="2582419"/>
    <lineage>
        <taxon>Bacteria</taxon>
        <taxon>Bacillati</taxon>
        <taxon>Bacillota</taxon>
        <taxon>Negativicutes</taxon>
        <taxon>Veillonellales</taxon>
        <taxon>Veillonellaceae</taxon>
        <taxon>Dialister</taxon>
    </lineage>
</organism>
<dbReference type="SMART" id="SM00869">
    <property type="entry name" value="Autotransporter"/>
    <property type="match status" value="1"/>
</dbReference>
<protein>
    <recommendedName>
        <fullName evidence="2">Autotransporter domain-containing protein</fullName>
    </recommendedName>
</protein>